<keyword evidence="5 7" id="KW-1133">Transmembrane helix</keyword>
<evidence type="ECO:0000256" key="1">
    <source>
        <dbReference type="ARBA" id="ARBA00004508"/>
    </source>
</evidence>
<gene>
    <name evidence="8" type="ORF">Cni_G05768</name>
</gene>
<evidence type="ECO:0000256" key="3">
    <source>
        <dbReference type="ARBA" id="ARBA00022679"/>
    </source>
</evidence>
<dbReference type="GO" id="GO:0016020">
    <property type="term" value="C:membrane"/>
    <property type="evidence" value="ECO:0007669"/>
    <property type="project" value="UniProtKB-SubCell"/>
</dbReference>
<evidence type="ECO:0000256" key="4">
    <source>
        <dbReference type="ARBA" id="ARBA00022692"/>
    </source>
</evidence>
<evidence type="ECO:0000256" key="6">
    <source>
        <dbReference type="ARBA" id="ARBA00023136"/>
    </source>
</evidence>
<keyword evidence="9" id="KW-1185">Reference proteome</keyword>
<feature type="transmembrane region" description="Helical" evidence="7">
    <location>
        <begin position="170"/>
        <end position="192"/>
    </location>
</feature>
<proteinExistence type="inferred from homology"/>
<feature type="transmembrane region" description="Helical" evidence="7">
    <location>
        <begin position="83"/>
        <end position="103"/>
    </location>
</feature>
<feature type="transmembrane region" description="Helical" evidence="7">
    <location>
        <begin position="110"/>
        <end position="131"/>
    </location>
</feature>
<evidence type="ECO:0000313" key="8">
    <source>
        <dbReference type="EMBL" id="WOK97060.1"/>
    </source>
</evidence>
<dbReference type="Gene3D" id="1.10.357.140">
    <property type="entry name" value="UbiA prenyltransferase"/>
    <property type="match status" value="1"/>
</dbReference>
<evidence type="ECO:0000256" key="5">
    <source>
        <dbReference type="ARBA" id="ARBA00022989"/>
    </source>
</evidence>
<dbReference type="PANTHER" id="PTHR43009:SF7">
    <property type="entry name" value="HOMOGENTISATE GERANYLGERANYLTRANSFERASE, CHLOROPLASTIC"/>
    <property type="match status" value="1"/>
</dbReference>
<keyword evidence="3" id="KW-0808">Transferase</keyword>
<accession>A0AAQ3Q5C1</accession>
<evidence type="ECO:0000256" key="2">
    <source>
        <dbReference type="ARBA" id="ARBA00005985"/>
    </source>
</evidence>
<keyword evidence="6 7" id="KW-0472">Membrane</keyword>
<dbReference type="InterPro" id="IPR000537">
    <property type="entry name" value="UbiA_prenyltransferase"/>
</dbReference>
<evidence type="ECO:0000256" key="7">
    <source>
        <dbReference type="SAM" id="Phobius"/>
    </source>
</evidence>
<dbReference type="EMBL" id="CP136891">
    <property type="protein sequence ID" value="WOK97060.1"/>
    <property type="molecule type" value="Genomic_DNA"/>
</dbReference>
<dbReference type="AlphaFoldDB" id="A0AAQ3Q5C1"/>
<evidence type="ECO:0000313" key="9">
    <source>
        <dbReference type="Proteomes" id="UP001327560"/>
    </source>
</evidence>
<dbReference type="GO" id="GO:0016765">
    <property type="term" value="F:transferase activity, transferring alkyl or aryl (other than methyl) groups"/>
    <property type="evidence" value="ECO:0007669"/>
    <property type="project" value="InterPro"/>
</dbReference>
<comment type="subcellular location">
    <subcellularLocation>
        <location evidence="1">Plastid</location>
        <location evidence="1">Chloroplast membrane</location>
        <topology evidence="1">Multi-pass membrane protein</topology>
    </subcellularLocation>
</comment>
<dbReference type="Pfam" id="PF01040">
    <property type="entry name" value="UbiA"/>
    <property type="match status" value="1"/>
</dbReference>
<keyword evidence="4 7" id="KW-0812">Transmembrane</keyword>
<dbReference type="Proteomes" id="UP001327560">
    <property type="component" value="Chromosome 2"/>
</dbReference>
<name>A0AAQ3Q5C1_9LILI</name>
<protein>
    <recommendedName>
        <fullName evidence="10">Homogentisate geranylgeranyl transferase</fullName>
    </recommendedName>
</protein>
<dbReference type="InterPro" id="IPR044878">
    <property type="entry name" value="UbiA_sf"/>
</dbReference>
<dbReference type="PANTHER" id="PTHR43009">
    <property type="entry name" value="HOMOGENTISATE SOLANESYLTRANSFERASE, CHLOROPLASTIC"/>
    <property type="match status" value="1"/>
</dbReference>
<sequence length="262" mass="28871">MYLQESQNVYFLFLNQQVIGIVSVSLLPVESVADISPAFCIGLLKALLAAVFMNVYVVGLNQLFDIEIDKVNKPSLPLASGEFSLETGAVIVAIFCIMFYYGVQSQSPPLLSALLSSFFLGSAYSINLPFLRWKQNAFLAASCILCVRAVVVQLAFFMHMQRYVLGRPVALTKPVVFATAFMCFFSAVIALFKDIPDVEGARHFGIKSLSVSLGQEKVFWLCIKLLSTAYAAAIMVGASSSNKYQGIVTLFYAEYFLIPFVH</sequence>
<evidence type="ECO:0008006" key="10">
    <source>
        <dbReference type="Google" id="ProtNLM"/>
    </source>
</evidence>
<feature type="transmembrane region" description="Helical" evidence="7">
    <location>
        <begin position="12"/>
        <end position="29"/>
    </location>
</feature>
<feature type="transmembrane region" description="Helical" evidence="7">
    <location>
        <begin position="137"/>
        <end position="158"/>
    </location>
</feature>
<comment type="similarity">
    <text evidence="2">Belongs to the UbiA prenyltransferase family.</text>
</comment>
<feature type="transmembrane region" description="Helical" evidence="7">
    <location>
        <begin position="41"/>
        <end position="63"/>
    </location>
</feature>
<reference evidence="8 9" key="1">
    <citation type="submission" date="2023-10" db="EMBL/GenBank/DDBJ databases">
        <title>Chromosome-scale genome assembly provides insights into flower coloration mechanisms of Canna indica.</title>
        <authorList>
            <person name="Li C."/>
        </authorList>
    </citation>
    <scope>NUCLEOTIDE SEQUENCE [LARGE SCALE GENOMIC DNA]</scope>
    <source>
        <tissue evidence="8">Flower</tissue>
    </source>
</reference>
<organism evidence="8 9">
    <name type="scientific">Canna indica</name>
    <name type="common">Indian-shot</name>
    <dbReference type="NCBI Taxonomy" id="4628"/>
    <lineage>
        <taxon>Eukaryota</taxon>
        <taxon>Viridiplantae</taxon>
        <taxon>Streptophyta</taxon>
        <taxon>Embryophyta</taxon>
        <taxon>Tracheophyta</taxon>
        <taxon>Spermatophyta</taxon>
        <taxon>Magnoliopsida</taxon>
        <taxon>Liliopsida</taxon>
        <taxon>Zingiberales</taxon>
        <taxon>Cannaceae</taxon>
        <taxon>Canna</taxon>
    </lineage>
</organism>